<dbReference type="GO" id="GO:0008236">
    <property type="term" value="F:serine-type peptidase activity"/>
    <property type="evidence" value="ECO:0007669"/>
    <property type="project" value="UniProtKB-KW"/>
</dbReference>
<dbReference type="NCBIfam" id="TIGR00225">
    <property type="entry name" value="prc"/>
    <property type="match status" value="1"/>
</dbReference>
<dbReference type="SUPFAM" id="SSF52096">
    <property type="entry name" value="ClpP/crotonase"/>
    <property type="match status" value="1"/>
</dbReference>
<dbReference type="Pfam" id="PF17820">
    <property type="entry name" value="PDZ_6"/>
    <property type="match status" value="1"/>
</dbReference>
<name>A0A2U2XCV1_9FLAO</name>
<dbReference type="OrthoDB" id="9812068at2"/>
<dbReference type="CDD" id="cd07560">
    <property type="entry name" value="Peptidase_S41_CPP"/>
    <property type="match status" value="1"/>
</dbReference>
<comment type="similarity">
    <text evidence="1 5">Belongs to the peptidase S41A family.</text>
</comment>
<dbReference type="InterPro" id="IPR041489">
    <property type="entry name" value="PDZ_6"/>
</dbReference>
<evidence type="ECO:0000313" key="7">
    <source>
        <dbReference type="EMBL" id="PWH85580.1"/>
    </source>
</evidence>
<keyword evidence="8" id="KW-1185">Reference proteome</keyword>
<evidence type="ECO:0000313" key="8">
    <source>
        <dbReference type="Proteomes" id="UP000245370"/>
    </source>
</evidence>
<dbReference type="Gene3D" id="3.30.750.44">
    <property type="match status" value="1"/>
</dbReference>
<reference evidence="7 8" key="1">
    <citation type="submission" date="2018-05" db="EMBL/GenBank/DDBJ databases">
        <title>Brumimicrobium oceani sp. nov., isolated from coastal sediment.</title>
        <authorList>
            <person name="Kou Y."/>
        </authorList>
    </citation>
    <scope>NUCLEOTIDE SEQUENCE [LARGE SCALE GENOMIC DNA]</scope>
    <source>
        <strain evidence="7 8">C305</strain>
    </source>
</reference>
<keyword evidence="4 5" id="KW-0720">Serine protease</keyword>
<dbReference type="Proteomes" id="UP000245370">
    <property type="component" value="Unassembled WGS sequence"/>
</dbReference>
<dbReference type="Gene3D" id="3.90.226.10">
    <property type="entry name" value="2-enoyl-CoA Hydratase, Chain A, domain 1"/>
    <property type="match status" value="1"/>
</dbReference>
<dbReference type="SUPFAM" id="SSF50156">
    <property type="entry name" value="PDZ domain-like"/>
    <property type="match status" value="1"/>
</dbReference>
<dbReference type="RefSeq" id="WP_109359286.1">
    <property type="nucleotide sequence ID" value="NZ_QFRJ01000005.1"/>
</dbReference>
<dbReference type="PANTHER" id="PTHR32060">
    <property type="entry name" value="TAIL-SPECIFIC PROTEASE"/>
    <property type="match status" value="1"/>
</dbReference>
<evidence type="ECO:0000256" key="3">
    <source>
        <dbReference type="ARBA" id="ARBA00022801"/>
    </source>
</evidence>
<keyword evidence="2 5" id="KW-0645">Protease</keyword>
<accession>A0A2U2XCV1</accession>
<dbReference type="GO" id="GO:0007165">
    <property type="term" value="P:signal transduction"/>
    <property type="evidence" value="ECO:0007669"/>
    <property type="project" value="TreeGrafter"/>
</dbReference>
<evidence type="ECO:0000256" key="4">
    <source>
        <dbReference type="ARBA" id="ARBA00022825"/>
    </source>
</evidence>
<evidence type="ECO:0000259" key="6">
    <source>
        <dbReference type="PROSITE" id="PS50106"/>
    </source>
</evidence>
<dbReference type="SMART" id="SM00228">
    <property type="entry name" value="PDZ"/>
    <property type="match status" value="1"/>
</dbReference>
<protein>
    <submittedName>
        <fullName evidence="7">Peptidase S41</fullName>
    </submittedName>
</protein>
<evidence type="ECO:0000256" key="2">
    <source>
        <dbReference type="ARBA" id="ARBA00022670"/>
    </source>
</evidence>
<keyword evidence="3 5" id="KW-0378">Hydrolase</keyword>
<dbReference type="InterPro" id="IPR029045">
    <property type="entry name" value="ClpP/crotonase-like_dom_sf"/>
</dbReference>
<evidence type="ECO:0000256" key="1">
    <source>
        <dbReference type="ARBA" id="ARBA00009179"/>
    </source>
</evidence>
<dbReference type="SMART" id="SM00245">
    <property type="entry name" value="TSPc"/>
    <property type="match status" value="1"/>
</dbReference>
<dbReference type="Pfam" id="PF03572">
    <property type="entry name" value="Peptidase_S41"/>
    <property type="match status" value="1"/>
</dbReference>
<dbReference type="InterPro" id="IPR036034">
    <property type="entry name" value="PDZ_sf"/>
</dbReference>
<dbReference type="AlphaFoldDB" id="A0A2U2XCV1"/>
<dbReference type="EMBL" id="QFRJ01000005">
    <property type="protein sequence ID" value="PWH85580.1"/>
    <property type="molecule type" value="Genomic_DNA"/>
</dbReference>
<dbReference type="Gene3D" id="2.30.42.10">
    <property type="match status" value="1"/>
</dbReference>
<feature type="domain" description="PDZ" evidence="6">
    <location>
        <begin position="91"/>
        <end position="149"/>
    </location>
</feature>
<comment type="caution">
    <text evidence="7">The sequence shown here is derived from an EMBL/GenBank/DDBJ whole genome shotgun (WGS) entry which is preliminary data.</text>
</comment>
<dbReference type="GO" id="GO:0006508">
    <property type="term" value="P:proteolysis"/>
    <property type="evidence" value="ECO:0007669"/>
    <property type="project" value="UniProtKB-KW"/>
</dbReference>
<sequence>MRYIYGIVFLFLFGINHNSFSQSNGFQVIKNLELIDLIYMNLEKYYVDEPKTGEISKAAIDAMLQELDPYTVYYHESNIEDYRLMTTGQYGGIGALIRKSGEYVFIAEPYENMPAQKAGLKAGDKILSIDGRSMKDVPSDVVSDALKGAKGSSFMLEYERPNKGISTIKVERDEIKVPDVPYAGMIDEKGKIGYINLSSFTQTASRSVKNAYDELSKEGMEKIILDLRGNGGGLLIESIDLVNFFVPKEVEIVKTKGRISDENRSYKTRNNPIDLEIPIVVLVDGFSASASEIVSGSLQDLDRGVVIGSTTFGKGLVQRTIDLKYGAKMKLTIAKYYTPSGRCVQKLDYYHKHDGKVDEVPDSLIKIFHTKNGREVIDGRGIEPDISIEEENLARFTAVLMAENIVFDFATEFAQNNPEIAPAKDFVITDKTYKEFRAFVMEKEFDYKTATQEYLEQVLEAAKQEGYDKKIDGEFKALQKVVSASKADDLELFESQIKQLLSNEIVSRYYYQEGRVLNAFRNDKPLKKAIEVLNDKTQYESILNP</sequence>
<dbReference type="InterPro" id="IPR004447">
    <property type="entry name" value="Peptidase_S41A"/>
</dbReference>
<reference evidence="7 8" key="2">
    <citation type="submission" date="2018-05" db="EMBL/GenBank/DDBJ databases">
        <authorList>
            <person name="Lanie J.A."/>
            <person name="Ng W.-L."/>
            <person name="Kazmierczak K.M."/>
            <person name="Andrzejewski T.M."/>
            <person name="Davidsen T.M."/>
            <person name="Wayne K.J."/>
            <person name="Tettelin H."/>
            <person name="Glass J.I."/>
            <person name="Rusch D."/>
            <person name="Podicherti R."/>
            <person name="Tsui H.-C.T."/>
            <person name="Winkler M.E."/>
        </authorList>
    </citation>
    <scope>NUCLEOTIDE SEQUENCE [LARGE SCALE GENOMIC DNA]</scope>
    <source>
        <strain evidence="7 8">C305</strain>
    </source>
</reference>
<gene>
    <name evidence="7" type="ORF">DIT68_08035</name>
</gene>
<dbReference type="InterPro" id="IPR001478">
    <property type="entry name" value="PDZ"/>
</dbReference>
<dbReference type="InterPro" id="IPR005151">
    <property type="entry name" value="Tail-specific_protease"/>
</dbReference>
<evidence type="ECO:0000256" key="5">
    <source>
        <dbReference type="RuleBase" id="RU004404"/>
    </source>
</evidence>
<proteinExistence type="inferred from homology"/>
<dbReference type="PROSITE" id="PS50106">
    <property type="entry name" value="PDZ"/>
    <property type="match status" value="1"/>
</dbReference>
<organism evidence="7 8">
    <name type="scientific">Brumimicrobium oceani</name>
    <dbReference type="NCBI Taxonomy" id="2100725"/>
    <lineage>
        <taxon>Bacteria</taxon>
        <taxon>Pseudomonadati</taxon>
        <taxon>Bacteroidota</taxon>
        <taxon>Flavobacteriia</taxon>
        <taxon>Flavobacteriales</taxon>
        <taxon>Crocinitomicaceae</taxon>
        <taxon>Brumimicrobium</taxon>
    </lineage>
</organism>
<dbReference type="GO" id="GO:0030288">
    <property type="term" value="C:outer membrane-bounded periplasmic space"/>
    <property type="evidence" value="ECO:0007669"/>
    <property type="project" value="TreeGrafter"/>
</dbReference>
<dbReference type="PANTHER" id="PTHR32060:SF30">
    <property type="entry name" value="CARBOXY-TERMINAL PROCESSING PROTEASE CTPA"/>
    <property type="match status" value="1"/>
</dbReference>
<dbReference type="GO" id="GO:0004175">
    <property type="term" value="F:endopeptidase activity"/>
    <property type="evidence" value="ECO:0007669"/>
    <property type="project" value="TreeGrafter"/>
</dbReference>
<dbReference type="CDD" id="cd06782">
    <property type="entry name" value="cpPDZ_CPP-like"/>
    <property type="match status" value="1"/>
</dbReference>